<dbReference type="Pfam" id="PF01844">
    <property type="entry name" value="HNH"/>
    <property type="match status" value="1"/>
</dbReference>
<dbReference type="AlphaFoldDB" id="A0A167RMD1"/>
<keyword evidence="2" id="KW-0548">Nucleotidyltransferase</keyword>
<proteinExistence type="predicted"/>
<organism evidence="2">
    <name type="scientific">Botryococcus braunii Showa</name>
    <dbReference type="NCBI Taxonomy" id="1202541"/>
    <lineage>
        <taxon>Eukaryota</taxon>
        <taxon>Viridiplantae</taxon>
        <taxon>Chlorophyta</taxon>
        <taxon>core chlorophytes</taxon>
        <taxon>Trebouxiophyceae</taxon>
        <taxon>Trebouxiophyceae incertae sedis</taxon>
        <taxon>Elliptochloris clade</taxon>
        <taxon>Botryococcus</taxon>
    </lineage>
</organism>
<dbReference type="InterPro" id="IPR002711">
    <property type="entry name" value="HNH"/>
</dbReference>
<dbReference type="GO" id="GO:0004519">
    <property type="term" value="F:endonuclease activity"/>
    <property type="evidence" value="ECO:0007669"/>
    <property type="project" value="InterPro"/>
</dbReference>
<dbReference type="GO" id="GO:0003676">
    <property type="term" value="F:nucleic acid binding"/>
    <property type="evidence" value="ECO:0007669"/>
    <property type="project" value="InterPro"/>
</dbReference>
<keyword evidence="2" id="KW-0695">RNA-directed DNA polymerase</keyword>
<dbReference type="CDD" id="cd00085">
    <property type="entry name" value="HNHc"/>
    <property type="match status" value="1"/>
</dbReference>
<protein>
    <submittedName>
        <fullName evidence="2">Retron-type reverse transcriptase</fullName>
    </submittedName>
</protein>
<keyword evidence="2" id="KW-0496">Mitochondrion</keyword>
<evidence type="ECO:0000259" key="1">
    <source>
        <dbReference type="SMART" id="SM00507"/>
    </source>
</evidence>
<dbReference type="GO" id="GO:0008270">
    <property type="term" value="F:zinc ion binding"/>
    <property type="evidence" value="ECO:0007669"/>
    <property type="project" value="InterPro"/>
</dbReference>
<geneLocation type="mitochondrion" evidence="2"/>
<sequence length="103" mass="12029">MMLTKKQNFLCRKCGESLAEKDGLDLHHILPKSRKVRDNYDNLMLIHRSCHGEVHSMEKSKLLPLVGQRTQRVGGAIPQRGKGLKWGQKERIVWMFIIFEWMA</sequence>
<reference evidence="2" key="1">
    <citation type="journal article" date="2016" name="Genome Announc.">
        <title>Complete Chloroplast and Mitochondrial Genome Sequences of the Hydrocarbon Oil-Producing Green Microalga Botryococcus braunii Race B (Showa).</title>
        <authorList>
            <person name="Blifernez-Klassen O."/>
            <person name="Wibberg D."/>
            <person name="Winkler A."/>
            <person name="Blom J."/>
            <person name="Goesmann A."/>
            <person name="Kalinowski J."/>
            <person name="Kruse O."/>
        </authorList>
    </citation>
    <scope>NUCLEOTIDE SEQUENCE</scope>
    <source>
        <strain evidence="2">Showa</strain>
    </source>
</reference>
<keyword evidence="2" id="KW-0808">Transferase</keyword>
<dbReference type="Gene3D" id="1.10.30.50">
    <property type="match status" value="1"/>
</dbReference>
<evidence type="ECO:0000313" key="2">
    <source>
        <dbReference type="EMBL" id="SAI76020.1"/>
    </source>
</evidence>
<dbReference type="SMART" id="SM00507">
    <property type="entry name" value="HNHc"/>
    <property type="match status" value="1"/>
</dbReference>
<dbReference type="GO" id="GO:0003964">
    <property type="term" value="F:RNA-directed DNA polymerase activity"/>
    <property type="evidence" value="ECO:0007669"/>
    <property type="project" value="UniProtKB-KW"/>
</dbReference>
<feature type="domain" description="HNH nuclease" evidence="1">
    <location>
        <begin position="3"/>
        <end position="52"/>
    </location>
</feature>
<accession>A0A167RMD1</accession>
<dbReference type="InterPro" id="IPR003615">
    <property type="entry name" value="HNH_nuc"/>
</dbReference>
<name>A0A167RMD1_BOTBR</name>
<dbReference type="EMBL" id="LT545992">
    <property type="protein sequence ID" value="SAI76020.1"/>
    <property type="molecule type" value="Genomic_DNA"/>
</dbReference>